<protein>
    <submittedName>
        <fullName evidence="3">Uncharacterized protein</fullName>
    </submittedName>
</protein>
<dbReference type="RefSeq" id="XP_001791672.1">
    <property type="nucleotide sequence ID" value="XM_001791620.1"/>
</dbReference>
<keyword evidence="1" id="KW-0175">Coiled coil</keyword>
<feature type="region of interest" description="Disordered" evidence="2">
    <location>
        <begin position="541"/>
        <end position="575"/>
    </location>
</feature>
<accession>Q0V4Q2</accession>
<feature type="coiled-coil region" evidence="1">
    <location>
        <begin position="743"/>
        <end position="806"/>
    </location>
</feature>
<dbReference type="InParanoid" id="Q0V4Q2"/>
<dbReference type="InterPro" id="IPR011990">
    <property type="entry name" value="TPR-like_helical_dom_sf"/>
</dbReference>
<dbReference type="Gene3D" id="1.25.40.10">
    <property type="entry name" value="Tetratricopeptide repeat domain"/>
    <property type="match status" value="1"/>
</dbReference>
<feature type="region of interest" description="Disordered" evidence="2">
    <location>
        <begin position="1"/>
        <end position="25"/>
    </location>
</feature>
<dbReference type="VEuPathDB" id="FungiDB:JI435_010120"/>
<dbReference type="GeneID" id="5967918"/>
<dbReference type="Proteomes" id="UP000001055">
    <property type="component" value="Unassembled WGS sequence"/>
</dbReference>
<proteinExistence type="predicted"/>
<dbReference type="AlphaFoldDB" id="Q0V4Q2"/>
<evidence type="ECO:0000313" key="4">
    <source>
        <dbReference type="Proteomes" id="UP000001055"/>
    </source>
</evidence>
<evidence type="ECO:0000313" key="3">
    <source>
        <dbReference type="EMBL" id="EAT92507.2"/>
    </source>
</evidence>
<evidence type="ECO:0000256" key="1">
    <source>
        <dbReference type="SAM" id="Coils"/>
    </source>
</evidence>
<dbReference type="eggNOG" id="ENOG502RZIA">
    <property type="taxonomic scope" value="Eukaryota"/>
</dbReference>
<dbReference type="KEGG" id="pno:SNOG_01012"/>
<dbReference type="VEuPathDB" id="FungiDB:JI435_300600"/>
<feature type="compositionally biased region" description="Basic residues" evidence="2">
    <location>
        <begin position="7"/>
        <end position="17"/>
    </location>
</feature>
<dbReference type="SUPFAM" id="SSF48452">
    <property type="entry name" value="TPR-like"/>
    <property type="match status" value="1"/>
</dbReference>
<organism evidence="3 4">
    <name type="scientific">Phaeosphaeria nodorum (strain SN15 / ATCC MYA-4574 / FGSC 10173)</name>
    <name type="common">Glume blotch fungus</name>
    <name type="synonym">Parastagonospora nodorum</name>
    <dbReference type="NCBI Taxonomy" id="321614"/>
    <lineage>
        <taxon>Eukaryota</taxon>
        <taxon>Fungi</taxon>
        <taxon>Dikarya</taxon>
        <taxon>Ascomycota</taxon>
        <taxon>Pezizomycotina</taxon>
        <taxon>Dothideomycetes</taxon>
        <taxon>Pleosporomycetidae</taxon>
        <taxon>Pleosporales</taxon>
        <taxon>Pleosporineae</taxon>
        <taxon>Phaeosphaeriaceae</taxon>
        <taxon>Parastagonospora</taxon>
    </lineage>
</organism>
<evidence type="ECO:0000256" key="2">
    <source>
        <dbReference type="SAM" id="MobiDB-lite"/>
    </source>
</evidence>
<dbReference type="HOGENOM" id="CLU_292579_0_0_1"/>
<name>Q0V4Q2_PHANO</name>
<reference evidence="4" key="1">
    <citation type="journal article" date="2007" name="Plant Cell">
        <title>Dothideomycete-plant interactions illuminated by genome sequencing and EST analysis of the wheat pathogen Stagonospora nodorum.</title>
        <authorList>
            <person name="Hane J.K."/>
            <person name="Lowe R.G."/>
            <person name="Solomon P.S."/>
            <person name="Tan K.C."/>
            <person name="Schoch C.L."/>
            <person name="Spatafora J.W."/>
            <person name="Crous P.W."/>
            <person name="Kodira C."/>
            <person name="Birren B.W."/>
            <person name="Galagan J.E."/>
            <person name="Torriani S.F."/>
            <person name="McDonald B.A."/>
            <person name="Oliver R.P."/>
        </authorList>
    </citation>
    <scope>NUCLEOTIDE SEQUENCE [LARGE SCALE GENOMIC DNA]</scope>
    <source>
        <strain evidence="4">SN15 / ATCC MYA-4574 / FGSC 10173</strain>
    </source>
</reference>
<dbReference type="EMBL" id="CH445325">
    <property type="protein sequence ID" value="EAT92507.2"/>
    <property type="molecule type" value="Genomic_DNA"/>
</dbReference>
<gene>
    <name evidence="3" type="ORF">SNOG_01012</name>
</gene>
<sequence length="1041" mass="115014">MPPKSKSFLKPKPKTKAKVQEPQSENDFLEAADDHEQAAGKWRAGDAAKATRFFNRAIDAYNEGLKRYPTSFDLAYNKANLEYSITEDERIVAHFGNKTALLEETLNSHRFAISLNPTNTDILFNAAQVLTSLAEASLESGTQETKKGPARELLEEAVMIFTRCLENQQREYEQMQAEIAKAQASGEYQEAWEGGISLNTAQADEEEAETGSSSSEAPGDWATVEELLTPETILETCTAQLGALTTLLGLYDPSDLANIEKRAHDGTDTATAKIPALINLIDTTPSMTVRDEPKAGPTLSLGASAVEEVTTTPKDDAILATANFQSTIAEVAYRSGSSESTQYAQTIEQIFSKISASTDNPASSELAVANIHSSYADALIDLASALADGTQYTPSSPSFATDVEIQWTALTQAQTLLTKLAAVPYTSVLTASRLADIFLARGDVDLFRFRIGLFESAKPAWVKSKSVLIGNSGVFYRGARTYAEKAGAVEVRSTADAKAIVAEVLKAVTSGEKEAKAHWKGRGADVSKVLEQMVEEGVVGRENVEDEPDGSTLGEGNGGPVQGVVSDEPHRPQPSQDLLQFFPSLSQYTTWIKWAENRMQTLSRSEPTAEQSHVSTQAEIRNLTAKIKLQDERMAKLRREKSAQVQALLDSRVEKQDWFDEQMATLVTRAQEIKEMEMAAARPKTGPKADQSLLEAVSNLGKVTEKARRDMSNLVAGKNRPEQAFTKWETTYCKPSLDILHLAKQIKQDQESHQKQLAEQLANLVRREETTKYLEDFNSRTAASREKSIEKKAREFEEEQEEWRLQRAMNLAGEELKIVEEKWNKLHKQAFKAQIWDEAKKANIAAAEKSLELKHKKNCSEWYKSGRVLGHDEGLKQGRVDTLREFKAQLDAAHASGYGKALESQATENADSIRVSYEEGERLGRETAAAEYEIAIDIAIDTAWQEAYRKGREAATAEHETAIAVATDTAYNDGQRKGRKTAATESKNAIEAAYCKGIHCGVQMPDWRYNTELFEDDGAVDEHHPYWWGRLVALNIDSLGV</sequence>